<evidence type="ECO:0000256" key="3">
    <source>
        <dbReference type="SAM" id="MobiDB-lite"/>
    </source>
</evidence>
<feature type="region of interest" description="Disordered" evidence="3">
    <location>
        <begin position="1"/>
        <end position="61"/>
    </location>
</feature>
<dbReference type="InterPro" id="IPR002109">
    <property type="entry name" value="Glutaredoxin"/>
</dbReference>
<dbReference type="InterPro" id="IPR036249">
    <property type="entry name" value="Thioredoxin-like_sf"/>
</dbReference>
<dbReference type="PROSITE" id="PS51354">
    <property type="entry name" value="GLUTAREDOXIN_2"/>
    <property type="match status" value="1"/>
</dbReference>
<dbReference type="InterPro" id="IPR011899">
    <property type="entry name" value="Glutaredoxin_euk/vir"/>
</dbReference>
<dbReference type="GO" id="GO:0005737">
    <property type="term" value="C:cytoplasm"/>
    <property type="evidence" value="ECO:0007669"/>
    <property type="project" value="TreeGrafter"/>
</dbReference>
<dbReference type="CDD" id="cd03419">
    <property type="entry name" value="GRX_GRXh_1_2_like"/>
    <property type="match status" value="1"/>
</dbReference>
<gene>
    <name evidence="5" type="ORF">CVIRNUC_002274</name>
</gene>
<dbReference type="GO" id="GO:0015038">
    <property type="term" value="F:glutathione disulfide oxidoreductase activity"/>
    <property type="evidence" value="ECO:0007669"/>
    <property type="project" value="TreeGrafter"/>
</dbReference>
<dbReference type="EMBL" id="CAUYUE010000003">
    <property type="protein sequence ID" value="CAK0754142.1"/>
    <property type="molecule type" value="Genomic_DNA"/>
</dbReference>
<keyword evidence="2" id="KW-0676">Redox-active center</keyword>
<evidence type="ECO:0000256" key="1">
    <source>
        <dbReference type="ARBA" id="ARBA00007190"/>
    </source>
</evidence>
<dbReference type="Gene3D" id="3.40.30.10">
    <property type="entry name" value="Glutaredoxin"/>
    <property type="match status" value="1"/>
</dbReference>
<evidence type="ECO:0000256" key="2">
    <source>
        <dbReference type="ARBA" id="ARBA00023284"/>
    </source>
</evidence>
<dbReference type="PANTHER" id="PTHR45694">
    <property type="entry name" value="GLUTAREDOXIN 2"/>
    <property type="match status" value="1"/>
</dbReference>
<feature type="domain" description="Glutaredoxin" evidence="4">
    <location>
        <begin position="76"/>
        <end position="140"/>
    </location>
</feature>
<keyword evidence="6" id="KW-1185">Reference proteome</keyword>
<dbReference type="PANTHER" id="PTHR45694:SF18">
    <property type="entry name" value="GLUTAREDOXIN-1-RELATED"/>
    <property type="match status" value="1"/>
</dbReference>
<comment type="caution">
    <text evidence="5">The sequence shown here is derived from an EMBL/GenBank/DDBJ whole genome shotgun (WGS) entry which is preliminary data.</text>
</comment>
<dbReference type="SUPFAM" id="SSF52833">
    <property type="entry name" value="Thioredoxin-like"/>
    <property type="match status" value="1"/>
</dbReference>
<evidence type="ECO:0000259" key="4">
    <source>
        <dbReference type="Pfam" id="PF00462"/>
    </source>
</evidence>
<dbReference type="GO" id="GO:0034599">
    <property type="term" value="P:cellular response to oxidative stress"/>
    <property type="evidence" value="ECO:0007669"/>
    <property type="project" value="TreeGrafter"/>
</dbReference>
<organism evidence="5 6">
    <name type="scientific">Coccomyxa viridis</name>
    <dbReference type="NCBI Taxonomy" id="1274662"/>
    <lineage>
        <taxon>Eukaryota</taxon>
        <taxon>Viridiplantae</taxon>
        <taxon>Chlorophyta</taxon>
        <taxon>core chlorophytes</taxon>
        <taxon>Trebouxiophyceae</taxon>
        <taxon>Trebouxiophyceae incertae sedis</taxon>
        <taxon>Coccomyxaceae</taxon>
        <taxon>Coccomyxa</taxon>
    </lineage>
</organism>
<evidence type="ECO:0000313" key="6">
    <source>
        <dbReference type="Proteomes" id="UP001314263"/>
    </source>
</evidence>
<protein>
    <recommendedName>
        <fullName evidence="4">Glutaredoxin domain-containing protein</fullName>
    </recommendedName>
</protein>
<dbReference type="AlphaFoldDB" id="A0AAV1HWE6"/>
<reference evidence="5 6" key="1">
    <citation type="submission" date="2023-10" db="EMBL/GenBank/DDBJ databases">
        <authorList>
            <person name="Maclean D."/>
            <person name="Macfadyen A."/>
        </authorList>
    </citation>
    <scope>NUCLEOTIDE SEQUENCE [LARGE SCALE GENOMIC DNA]</scope>
</reference>
<dbReference type="Pfam" id="PF00462">
    <property type="entry name" value="Glutaredoxin"/>
    <property type="match status" value="1"/>
</dbReference>
<feature type="compositionally biased region" description="Basic and acidic residues" evidence="3">
    <location>
        <begin position="33"/>
        <end position="42"/>
    </location>
</feature>
<dbReference type="InterPro" id="IPR014025">
    <property type="entry name" value="Glutaredoxin_subgr"/>
</dbReference>
<evidence type="ECO:0000313" key="5">
    <source>
        <dbReference type="EMBL" id="CAK0754142.1"/>
    </source>
</evidence>
<feature type="compositionally biased region" description="Basic and acidic residues" evidence="3">
    <location>
        <begin position="11"/>
        <end position="26"/>
    </location>
</feature>
<sequence length="167" mass="18094">MGGFCSKAGGKAKEKVKSGKGKDKSIETPPAERPSRYLKDDGPVVDQGNKNPGEPKKEADMSVKQFVDSTIKNNKVVIWSKSYCPFCKKAKQAIFSLVPPDEVEVVELDLHPKGDEIQDYLKEITGGRSVPRVFIGGKFVGGGDDVVAKLKTGELEKMLKEVGAIKA</sequence>
<accession>A0AAV1HWE6</accession>
<dbReference type="PRINTS" id="PR00160">
    <property type="entry name" value="GLUTAREDOXIN"/>
</dbReference>
<dbReference type="Proteomes" id="UP001314263">
    <property type="component" value="Unassembled WGS sequence"/>
</dbReference>
<comment type="similarity">
    <text evidence="1">Belongs to the glutaredoxin family. CPYC subfamily.</text>
</comment>
<dbReference type="FunFam" id="3.40.30.10:FF:000026">
    <property type="entry name" value="Glutaredoxin 2"/>
    <property type="match status" value="1"/>
</dbReference>
<dbReference type="NCBIfam" id="TIGR02180">
    <property type="entry name" value="GRX_euk"/>
    <property type="match status" value="1"/>
</dbReference>
<proteinExistence type="inferred from homology"/>
<name>A0AAV1HWE6_9CHLO</name>